<feature type="region of interest" description="Disordered" evidence="1">
    <location>
        <begin position="206"/>
        <end position="227"/>
    </location>
</feature>
<feature type="compositionally biased region" description="Low complexity" evidence="1">
    <location>
        <begin position="209"/>
        <end position="227"/>
    </location>
</feature>
<evidence type="ECO:0000313" key="3">
    <source>
        <dbReference type="Proteomes" id="UP000236290"/>
    </source>
</evidence>
<comment type="caution">
    <text evidence="2">The sequence shown here is derived from an EMBL/GenBank/DDBJ whole genome shotgun (WGS) entry which is preliminary data.</text>
</comment>
<gene>
    <name evidence="2" type="ORF">THARTR1_00597</name>
</gene>
<protein>
    <submittedName>
        <fullName evidence="2">Uncharacterized protein</fullName>
    </submittedName>
</protein>
<proteinExistence type="predicted"/>
<sequence>MPSFATEMSRPLQHYVFQQPMVIPMPVPQFVALQQPLSTMMITSPPVAVSFPPLLPLTMSVLPPGAPIPSSKGFKVVYFGYAATESRQPWCGIHASWATIVPSRDGLLAAVASWTGLHGLAIRHAGGRIDAARVKLYVMPRASLGRDGGLCGMRIVPGEGIVLPADVVRVVTLDVDEGIWEEAVRDVRREGYEALVAVDMSVSAPDGVATPAPDTAAPDTAAATTTG</sequence>
<dbReference type="EMBL" id="MTYI01000004">
    <property type="protein sequence ID" value="PNP60573.1"/>
    <property type="molecule type" value="Genomic_DNA"/>
</dbReference>
<accession>A0A2K0US37</accession>
<name>A0A2K0US37_TRIHA</name>
<evidence type="ECO:0000256" key="1">
    <source>
        <dbReference type="SAM" id="MobiDB-lite"/>
    </source>
</evidence>
<dbReference type="Proteomes" id="UP000236290">
    <property type="component" value="Unassembled WGS sequence"/>
</dbReference>
<dbReference type="AlphaFoldDB" id="A0A2K0US37"/>
<organism evidence="2 3">
    <name type="scientific">Trichoderma harzianum</name>
    <name type="common">Hypocrea lixii</name>
    <dbReference type="NCBI Taxonomy" id="5544"/>
    <lineage>
        <taxon>Eukaryota</taxon>
        <taxon>Fungi</taxon>
        <taxon>Dikarya</taxon>
        <taxon>Ascomycota</taxon>
        <taxon>Pezizomycotina</taxon>
        <taxon>Sordariomycetes</taxon>
        <taxon>Hypocreomycetidae</taxon>
        <taxon>Hypocreales</taxon>
        <taxon>Hypocreaceae</taxon>
        <taxon>Trichoderma</taxon>
    </lineage>
</organism>
<evidence type="ECO:0000313" key="2">
    <source>
        <dbReference type="EMBL" id="PNP60573.1"/>
    </source>
</evidence>
<reference evidence="2 3" key="1">
    <citation type="submission" date="2017-02" db="EMBL/GenBank/DDBJ databases">
        <title>Genomes of Trichoderma spp. with biocontrol activity.</title>
        <authorList>
            <person name="Gardiner D."/>
            <person name="Kazan K."/>
            <person name="Vos C."/>
            <person name="Harvey P."/>
        </authorList>
    </citation>
    <scope>NUCLEOTIDE SEQUENCE [LARGE SCALE GENOMIC DNA]</scope>
    <source>
        <strain evidence="2 3">Tr1</strain>
    </source>
</reference>
<dbReference type="OrthoDB" id="4900084at2759"/>